<accession>A0A4U6UQ15</accession>
<dbReference type="AlphaFoldDB" id="A0A4U6UQ15"/>
<organism evidence="2 3">
    <name type="scientific">Setaria viridis</name>
    <name type="common">Green bristlegrass</name>
    <name type="synonym">Setaria italica subsp. viridis</name>
    <dbReference type="NCBI Taxonomy" id="4556"/>
    <lineage>
        <taxon>Eukaryota</taxon>
        <taxon>Viridiplantae</taxon>
        <taxon>Streptophyta</taxon>
        <taxon>Embryophyta</taxon>
        <taxon>Tracheophyta</taxon>
        <taxon>Spermatophyta</taxon>
        <taxon>Magnoliopsida</taxon>
        <taxon>Liliopsida</taxon>
        <taxon>Poales</taxon>
        <taxon>Poaceae</taxon>
        <taxon>PACMAD clade</taxon>
        <taxon>Panicoideae</taxon>
        <taxon>Panicodae</taxon>
        <taxon>Paniceae</taxon>
        <taxon>Cenchrinae</taxon>
        <taxon>Setaria</taxon>
    </lineage>
</organism>
<dbReference type="EMBL" id="CM016556">
    <property type="protein sequence ID" value="TKW17335.1"/>
    <property type="molecule type" value="Genomic_DNA"/>
</dbReference>
<reference evidence="2" key="1">
    <citation type="submission" date="2019-03" db="EMBL/GenBank/DDBJ databases">
        <title>WGS assembly of Setaria viridis.</title>
        <authorList>
            <person name="Huang P."/>
            <person name="Jenkins J."/>
            <person name="Grimwood J."/>
            <person name="Barry K."/>
            <person name="Healey A."/>
            <person name="Mamidi S."/>
            <person name="Sreedasyam A."/>
            <person name="Shu S."/>
            <person name="Feldman M."/>
            <person name="Wu J."/>
            <person name="Yu Y."/>
            <person name="Chen C."/>
            <person name="Johnson J."/>
            <person name="Rokhsar D."/>
            <person name="Baxter I."/>
            <person name="Schmutz J."/>
            <person name="Brutnell T."/>
            <person name="Kellogg E."/>
        </authorList>
    </citation>
    <scope>NUCLEOTIDE SEQUENCE [LARGE SCALE GENOMIC DNA]</scope>
</reference>
<evidence type="ECO:0000256" key="1">
    <source>
        <dbReference type="SAM" id="MobiDB-lite"/>
    </source>
</evidence>
<protein>
    <submittedName>
        <fullName evidence="2">Uncharacterized protein</fullName>
    </submittedName>
</protein>
<dbReference type="Gramene" id="TKW17335">
    <property type="protein sequence ID" value="TKW17335"/>
    <property type="gene ID" value="SEVIR_5G359450v2"/>
</dbReference>
<gene>
    <name evidence="2" type="ORF">SEVIR_5G359450v2</name>
</gene>
<proteinExistence type="predicted"/>
<evidence type="ECO:0000313" key="2">
    <source>
        <dbReference type="EMBL" id="TKW17335.1"/>
    </source>
</evidence>
<feature type="region of interest" description="Disordered" evidence="1">
    <location>
        <begin position="67"/>
        <end position="89"/>
    </location>
</feature>
<dbReference type="Proteomes" id="UP000298652">
    <property type="component" value="Chromosome 5"/>
</dbReference>
<keyword evidence="3" id="KW-1185">Reference proteome</keyword>
<evidence type="ECO:0000313" key="3">
    <source>
        <dbReference type="Proteomes" id="UP000298652"/>
    </source>
</evidence>
<sequence>MQCAPAGRGGRRPADIPCLRASSKLWLLARLRSSASAADEASASGLFAEGDKEGRSGALELGFGRVTEELPDSGREHGGGGRRWTASKTYQDRGPFAKYLDRD</sequence>
<name>A0A4U6UQ15_SETVI</name>
<feature type="compositionally biased region" description="Basic and acidic residues" evidence="1">
    <location>
        <begin position="67"/>
        <end position="79"/>
    </location>
</feature>